<dbReference type="HOGENOM" id="CLU_164078_0_0_5"/>
<keyword evidence="3" id="KW-0813">Transport</keyword>
<comment type="similarity">
    <text evidence="2">Belongs to the ABC transporter superfamily.</text>
</comment>
<proteinExistence type="inferred from homology"/>
<dbReference type="Proteomes" id="UP000009045">
    <property type="component" value="Plasmid pSmeSM11c"/>
</dbReference>
<dbReference type="PANTHER" id="PTHR43297:SF2">
    <property type="entry name" value="DIPEPTIDE TRANSPORT ATP-BINDING PROTEIN DPPD"/>
    <property type="match status" value="1"/>
</dbReference>
<dbReference type="EMBL" id="CP001831">
    <property type="protein sequence ID" value="AEH81978.1"/>
    <property type="molecule type" value="Genomic_DNA"/>
</dbReference>
<evidence type="ECO:0000256" key="4">
    <source>
        <dbReference type="ARBA" id="ARBA00022475"/>
    </source>
</evidence>
<dbReference type="Gene3D" id="3.40.50.300">
    <property type="entry name" value="P-loop containing nucleotide triphosphate hydrolases"/>
    <property type="match status" value="1"/>
</dbReference>
<keyword evidence="7" id="KW-0472">Membrane</keyword>
<gene>
    <name evidence="9" type="ordered locus">SM11_pC0905</name>
</gene>
<feature type="domain" description="Oligopeptide/dipeptide ABC transporter C-terminal" evidence="8">
    <location>
        <begin position="60"/>
        <end position="102"/>
    </location>
</feature>
<dbReference type="RefSeq" id="WP_013845491.1">
    <property type="nucleotide sequence ID" value="NC_017327.1"/>
</dbReference>
<dbReference type="SUPFAM" id="SSF52540">
    <property type="entry name" value="P-loop containing nucleoside triphosphate hydrolases"/>
    <property type="match status" value="1"/>
</dbReference>
<protein>
    <recommendedName>
        <fullName evidence="8">Oligopeptide/dipeptide ABC transporter C-terminal domain-containing protein</fullName>
    </recommendedName>
</protein>
<dbReference type="PANTHER" id="PTHR43297">
    <property type="entry name" value="OLIGOPEPTIDE TRANSPORT ATP-BINDING PROTEIN APPD"/>
    <property type="match status" value="1"/>
</dbReference>
<dbReference type="PATRIC" id="fig|707241.3.peg.4869"/>
<keyword evidence="5" id="KW-0547">Nucleotide-binding</keyword>
<dbReference type="GO" id="GO:0015833">
    <property type="term" value="P:peptide transport"/>
    <property type="evidence" value="ECO:0007669"/>
    <property type="project" value="InterPro"/>
</dbReference>
<evidence type="ECO:0000259" key="8">
    <source>
        <dbReference type="Pfam" id="PF08352"/>
    </source>
</evidence>
<comment type="subcellular location">
    <subcellularLocation>
        <location evidence="1">Cell inner membrane</location>
        <topology evidence="1">Peripheral membrane protein</topology>
    </subcellularLocation>
</comment>
<reference evidence="9 10" key="1">
    <citation type="journal article" date="2011" name="J. Biotechnol.">
        <title>The complete genome sequence of the dominant Sinorhizobium meliloti field isolate SM11 extends the S. meliloti pan-genome.</title>
        <authorList>
            <person name="Schneiker-Bekel S."/>
            <person name="Wibberg D."/>
            <person name="Bekel T."/>
            <person name="Blom J."/>
            <person name="Linke B."/>
            <person name="Neuweger H."/>
            <person name="Stiens M."/>
            <person name="Vorholter F.J."/>
            <person name="Weidner S."/>
            <person name="Goesmann A."/>
            <person name="Puhler A."/>
            <person name="Schluter A."/>
        </authorList>
    </citation>
    <scope>NUCLEOTIDE SEQUENCE [LARGE SCALE GENOMIC DNA]</scope>
    <source>
        <strain evidence="9 10">SM11</strain>
        <plasmid evidence="10">pSmeSM11c</plasmid>
    </source>
</reference>
<keyword evidence="9" id="KW-0614">Plasmid</keyword>
<evidence type="ECO:0000256" key="3">
    <source>
        <dbReference type="ARBA" id="ARBA00022448"/>
    </source>
</evidence>
<dbReference type="GO" id="GO:0005886">
    <property type="term" value="C:plasma membrane"/>
    <property type="evidence" value="ECO:0007669"/>
    <property type="project" value="UniProtKB-SubCell"/>
</dbReference>
<evidence type="ECO:0000256" key="6">
    <source>
        <dbReference type="ARBA" id="ARBA00022840"/>
    </source>
</evidence>
<dbReference type="AlphaFoldDB" id="F7XEK3"/>
<evidence type="ECO:0000256" key="1">
    <source>
        <dbReference type="ARBA" id="ARBA00004417"/>
    </source>
</evidence>
<accession>F7XEK3</accession>
<evidence type="ECO:0000256" key="5">
    <source>
        <dbReference type="ARBA" id="ARBA00022741"/>
    </source>
</evidence>
<dbReference type="InterPro" id="IPR013563">
    <property type="entry name" value="Oligopep_ABC_C"/>
</dbReference>
<dbReference type="KEGG" id="smx:SM11_pC0905"/>
<evidence type="ECO:0000313" key="10">
    <source>
        <dbReference type="Proteomes" id="UP000009045"/>
    </source>
</evidence>
<sequence length="124" mass="13678">MTTGRPSDRTTDGLQAQILELLRDLQRETGMAQIMITHDLEVAAAMADDRIIVLNGGKVVESGKAEDVFTNPSHAYTRRLMSAVPHADAPKAPRNAAQGEVLLACVQCWICPNRTRRRFPHDEA</sequence>
<keyword evidence="4" id="KW-1003">Cell membrane</keyword>
<evidence type="ECO:0000256" key="2">
    <source>
        <dbReference type="ARBA" id="ARBA00005417"/>
    </source>
</evidence>
<organism evidence="9 10">
    <name type="scientific">Sinorhizobium meliloti (strain SM11)</name>
    <dbReference type="NCBI Taxonomy" id="707241"/>
    <lineage>
        <taxon>Bacteria</taxon>
        <taxon>Pseudomonadati</taxon>
        <taxon>Pseudomonadota</taxon>
        <taxon>Alphaproteobacteria</taxon>
        <taxon>Hyphomicrobiales</taxon>
        <taxon>Rhizobiaceae</taxon>
        <taxon>Sinorhizobium/Ensifer group</taxon>
        <taxon>Sinorhizobium</taxon>
    </lineage>
</organism>
<keyword evidence="6" id="KW-0067">ATP-binding</keyword>
<name>F7XEK3_SINMM</name>
<evidence type="ECO:0000256" key="7">
    <source>
        <dbReference type="ARBA" id="ARBA00023136"/>
    </source>
</evidence>
<dbReference type="InterPro" id="IPR050388">
    <property type="entry name" value="ABC_Ni/Peptide_Import"/>
</dbReference>
<dbReference type="GO" id="GO:0005524">
    <property type="term" value="F:ATP binding"/>
    <property type="evidence" value="ECO:0007669"/>
    <property type="project" value="UniProtKB-KW"/>
</dbReference>
<dbReference type="InterPro" id="IPR027417">
    <property type="entry name" value="P-loop_NTPase"/>
</dbReference>
<dbReference type="Pfam" id="PF08352">
    <property type="entry name" value="oligo_HPY"/>
    <property type="match status" value="1"/>
</dbReference>
<geneLocation type="plasmid" evidence="9 10">
    <name>pSmeSM11c</name>
</geneLocation>
<evidence type="ECO:0000313" key="9">
    <source>
        <dbReference type="EMBL" id="AEH81978.1"/>
    </source>
</evidence>